<evidence type="ECO:0000256" key="1">
    <source>
        <dbReference type="ARBA" id="ARBA00009451"/>
    </source>
</evidence>
<dbReference type="Gene3D" id="3.90.470.10">
    <property type="entry name" value="Ribosomal protein L22/L17"/>
    <property type="match status" value="1"/>
</dbReference>
<dbReference type="GO" id="GO:0003735">
    <property type="term" value="F:structural constituent of ribosome"/>
    <property type="evidence" value="ECO:0007669"/>
    <property type="project" value="InterPro"/>
</dbReference>
<feature type="region of interest" description="Disordered" evidence="5">
    <location>
        <begin position="1"/>
        <end position="44"/>
    </location>
</feature>
<dbReference type="STRING" id="1890683.A0A427XRI2"/>
<comment type="similarity">
    <text evidence="1 4">Belongs to the universal ribosomal protein uL22 family.</text>
</comment>
<evidence type="ECO:0000256" key="5">
    <source>
        <dbReference type="SAM" id="MobiDB-lite"/>
    </source>
</evidence>
<keyword evidence="2 4" id="KW-0689">Ribosomal protein</keyword>
<feature type="compositionally biased region" description="Low complexity" evidence="5">
    <location>
        <begin position="7"/>
        <end position="26"/>
    </location>
</feature>
<accession>A0A427XRI2</accession>
<evidence type="ECO:0008006" key="8">
    <source>
        <dbReference type="Google" id="ProtNLM"/>
    </source>
</evidence>
<dbReference type="InterPro" id="IPR001063">
    <property type="entry name" value="Ribosomal_uL22"/>
</dbReference>
<dbReference type="Pfam" id="PF00237">
    <property type="entry name" value="Ribosomal_L22"/>
    <property type="match status" value="1"/>
</dbReference>
<evidence type="ECO:0000313" key="6">
    <source>
        <dbReference type="EMBL" id="RSH81423.1"/>
    </source>
</evidence>
<name>A0A427XRI2_9TREE</name>
<evidence type="ECO:0000256" key="3">
    <source>
        <dbReference type="ARBA" id="ARBA00023274"/>
    </source>
</evidence>
<dbReference type="GO" id="GO:0006412">
    <property type="term" value="P:translation"/>
    <property type="evidence" value="ECO:0007669"/>
    <property type="project" value="InterPro"/>
</dbReference>
<keyword evidence="7" id="KW-1185">Reference proteome</keyword>
<keyword evidence="3 4" id="KW-0687">Ribonucleoprotein</keyword>
<protein>
    <recommendedName>
        <fullName evidence="8">54S ribosomal protein L22, mitochondrial</fullName>
    </recommendedName>
</protein>
<sequence length="258" mass="28682">MSRSIRSTLSLAQTATASASAGPSSLRPCLRPQLRTPPPTALQTRSAWSFGGFDRFMNFGRPSKAKKATEDESPALGDKAVTKAEGDSTGSLFDEIVEQAEKRERKRKASEHKYSTAHHKISPRKLNMLSRQVAGLPIDEAILQMQFSEKRASSWIKSTLALARDHAMDKGLSRSKLVVAETWVSKGLKIKRVDIKGRGRAGFKHHPTARLHVLLKEGKTKEEISQRKFTKELGQVRSAGVVREDGVIRRKVISGWTW</sequence>
<dbReference type="SUPFAM" id="SSF54843">
    <property type="entry name" value="Ribosomal protein L22"/>
    <property type="match status" value="1"/>
</dbReference>
<dbReference type="AlphaFoldDB" id="A0A427XRI2"/>
<dbReference type="InterPro" id="IPR036394">
    <property type="entry name" value="Ribosomal_uL22_sf"/>
</dbReference>
<dbReference type="EMBL" id="RSCD01000031">
    <property type="protein sequence ID" value="RSH81423.1"/>
    <property type="molecule type" value="Genomic_DNA"/>
</dbReference>
<dbReference type="OrthoDB" id="416470at2759"/>
<organism evidence="6 7">
    <name type="scientific">Saitozyma podzolica</name>
    <dbReference type="NCBI Taxonomy" id="1890683"/>
    <lineage>
        <taxon>Eukaryota</taxon>
        <taxon>Fungi</taxon>
        <taxon>Dikarya</taxon>
        <taxon>Basidiomycota</taxon>
        <taxon>Agaricomycotina</taxon>
        <taxon>Tremellomycetes</taxon>
        <taxon>Tremellales</taxon>
        <taxon>Trimorphomycetaceae</taxon>
        <taxon>Saitozyma</taxon>
    </lineage>
</organism>
<evidence type="ECO:0000256" key="2">
    <source>
        <dbReference type="ARBA" id="ARBA00022980"/>
    </source>
</evidence>
<dbReference type="InterPro" id="IPR047867">
    <property type="entry name" value="Ribosomal_uL22_bac/org-type"/>
</dbReference>
<comment type="caution">
    <text evidence="6">The sequence shown here is derived from an EMBL/GenBank/DDBJ whole genome shotgun (WGS) entry which is preliminary data.</text>
</comment>
<dbReference type="Proteomes" id="UP000279259">
    <property type="component" value="Unassembled WGS sequence"/>
</dbReference>
<gene>
    <name evidence="6" type="ORF">EHS25_006955</name>
</gene>
<evidence type="ECO:0000313" key="7">
    <source>
        <dbReference type="Proteomes" id="UP000279259"/>
    </source>
</evidence>
<dbReference type="GO" id="GO:0005762">
    <property type="term" value="C:mitochondrial large ribosomal subunit"/>
    <property type="evidence" value="ECO:0007669"/>
    <property type="project" value="TreeGrafter"/>
</dbReference>
<proteinExistence type="inferred from homology"/>
<evidence type="ECO:0000256" key="4">
    <source>
        <dbReference type="RuleBase" id="RU004005"/>
    </source>
</evidence>
<reference evidence="6 7" key="1">
    <citation type="submission" date="2018-11" db="EMBL/GenBank/DDBJ databases">
        <title>Genome sequence of Saitozyma podzolica DSM 27192.</title>
        <authorList>
            <person name="Aliyu H."/>
            <person name="Gorte O."/>
            <person name="Ochsenreither K."/>
        </authorList>
    </citation>
    <scope>NUCLEOTIDE SEQUENCE [LARGE SCALE GENOMIC DNA]</scope>
    <source>
        <strain evidence="6 7">DSM 27192</strain>
    </source>
</reference>
<dbReference type="PANTHER" id="PTHR13501">
    <property type="entry name" value="CHLOROPLAST 50S RIBOSOMAL PROTEIN L22-RELATED"/>
    <property type="match status" value="1"/>
</dbReference>
<dbReference type="PANTHER" id="PTHR13501:SF8">
    <property type="entry name" value="LARGE RIBOSOMAL SUBUNIT PROTEIN UL22M"/>
    <property type="match status" value="1"/>
</dbReference>